<dbReference type="InterPro" id="IPR050951">
    <property type="entry name" value="Retrovirus_Pol_polyprotein"/>
</dbReference>
<name>A0AAE0RBP1_9TELE</name>
<dbReference type="InterPro" id="IPR036397">
    <property type="entry name" value="RNaseH_sf"/>
</dbReference>
<evidence type="ECO:0000256" key="2">
    <source>
        <dbReference type="SAM" id="MobiDB-lite"/>
    </source>
</evidence>
<proteinExistence type="predicted"/>
<dbReference type="SUPFAM" id="SSF53098">
    <property type="entry name" value="Ribonuclease H-like"/>
    <property type="match status" value="1"/>
</dbReference>
<dbReference type="InterPro" id="IPR056924">
    <property type="entry name" value="SH3_Tf2-1"/>
</dbReference>
<dbReference type="Pfam" id="PF24626">
    <property type="entry name" value="SH3_Tf2-1"/>
    <property type="match status" value="1"/>
</dbReference>
<accession>A0AAE0RBP1</accession>
<keyword evidence="1" id="KW-0175">Coiled coil</keyword>
<dbReference type="PANTHER" id="PTHR37984:SF5">
    <property type="entry name" value="PROTEIN NYNRIN-LIKE"/>
    <property type="match status" value="1"/>
</dbReference>
<feature type="coiled-coil region" evidence="1">
    <location>
        <begin position="268"/>
        <end position="295"/>
    </location>
</feature>
<feature type="domain" description="Integrase catalytic" evidence="3">
    <location>
        <begin position="5"/>
        <end position="164"/>
    </location>
</feature>
<evidence type="ECO:0000259" key="3">
    <source>
        <dbReference type="PROSITE" id="PS50994"/>
    </source>
</evidence>
<dbReference type="GO" id="GO:0003676">
    <property type="term" value="F:nucleic acid binding"/>
    <property type="evidence" value="ECO:0007669"/>
    <property type="project" value="InterPro"/>
</dbReference>
<dbReference type="PANTHER" id="PTHR37984">
    <property type="entry name" value="PROTEIN CBG26694"/>
    <property type="match status" value="1"/>
</dbReference>
<feature type="region of interest" description="Disordered" evidence="2">
    <location>
        <begin position="308"/>
        <end position="339"/>
    </location>
</feature>
<protein>
    <recommendedName>
        <fullName evidence="3">Integrase catalytic domain-containing protein</fullName>
    </recommendedName>
</protein>
<gene>
    <name evidence="4" type="ORF">QTP70_031892</name>
</gene>
<evidence type="ECO:0000313" key="4">
    <source>
        <dbReference type="EMBL" id="KAK3549105.1"/>
    </source>
</evidence>
<dbReference type="InterPro" id="IPR012337">
    <property type="entry name" value="RNaseH-like_sf"/>
</dbReference>
<dbReference type="Proteomes" id="UP001274896">
    <property type="component" value="Unassembled WGS sequence"/>
</dbReference>
<dbReference type="InterPro" id="IPR001584">
    <property type="entry name" value="Integrase_cat-core"/>
</dbReference>
<dbReference type="PROSITE" id="PS50994">
    <property type="entry name" value="INTEGRASE"/>
    <property type="match status" value="1"/>
</dbReference>
<evidence type="ECO:0000313" key="5">
    <source>
        <dbReference type="Proteomes" id="UP001274896"/>
    </source>
</evidence>
<dbReference type="GO" id="GO:0015074">
    <property type="term" value="P:DNA integration"/>
    <property type="evidence" value="ECO:0007669"/>
    <property type="project" value="InterPro"/>
</dbReference>
<evidence type="ECO:0000256" key="1">
    <source>
        <dbReference type="SAM" id="Coils"/>
    </source>
</evidence>
<keyword evidence="5" id="KW-1185">Reference proteome</keyword>
<dbReference type="AlphaFoldDB" id="A0AAE0RBP1"/>
<comment type="caution">
    <text evidence="4">The sequence shown here is derived from an EMBL/GenBank/DDBJ whole genome shotgun (WGS) entry which is preliminary data.</text>
</comment>
<reference evidence="4" key="1">
    <citation type="submission" date="2023-06" db="EMBL/GenBank/DDBJ databases">
        <title>Male Hemibagrus guttatus genome.</title>
        <authorList>
            <person name="Bian C."/>
        </authorList>
    </citation>
    <scope>NUCLEOTIDE SEQUENCE</scope>
    <source>
        <strain evidence="4">Male_cb2023</strain>
        <tissue evidence="4">Muscle</tissue>
    </source>
</reference>
<feature type="compositionally biased region" description="Basic and acidic residues" evidence="2">
    <location>
        <begin position="325"/>
        <end position="336"/>
    </location>
</feature>
<sequence>MAADVRSLPWSHLGVDFVTDLPTSRNHTCIFVVVDRFSKSCLLLPLRGPPTAMEAAELLFNHVFHYFGIPEDIVSDRGPQFISRVWRAFFTRLGVAVSLSSEYHPQTNGQTERKIQEISRYLRTFCHGHQDSWSQYLGWAEYTQNSLRQPSTGLTPFQYVLGYQPLLFPWSGEPSDIPAVDHWFRESERVWDSAHHQLQHALRRRTADLRRSDALAYQPGQKVWLSTKDIRLRLPCRKLSPRFVGPFTILKQINPVMYKLQLPPGKIREELDRRLSKSTDELKAVQDQIKEKKQQRAKRSVVISTLVTRSKKQRPEEEEEEEEVKDGLPEYDEGRSEQSQGAAAQFPVMIKGNDVAYVPWSFLDLTGLIGRLTSICEGAQKWITRFEEQTMGQVLALGDIKAILSQSLGRAKMIEIFQNVNLKKEAEGRIYDPRSFGPHHNSNWHSLRDSYPTRADPGRVEKIKMEEDESVPEFVLKLQKASTEEMGGAWDETAASQTLF</sequence>
<dbReference type="Pfam" id="PF00665">
    <property type="entry name" value="rve"/>
    <property type="match status" value="1"/>
</dbReference>
<organism evidence="4 5">
    <name type="scientific">Hemibagrus guttatus</name>
    <dbReference type="NCBI Taxonomy" id="175788"/>
    <lineage>
        <taxon>Eukaryota</taxon>
        <taxon>Metazoa</taxon>
        <taxon>Chordata</taxon>
        <taxon>Craniata</taxon>
        <taxon>Vertebrata</taxon>
        <taxon>Euteleostomi</taxon>
        <taxon>Actinopterygii</taxon>
        <taxon>Neopterygii</taxon>
        <taxon>Teleostei</taxon>
        <taxon>Ostariophysi</taxon>
        <taxon>Siluriformes</taxon>
        <taxon>Bagridae</taxon>
        <taxon>Hemibagrus</taxon>
    </lineage>
</organism>
<dbReference type="Gene3D" id="3.30.420.10">
    <property type="entry name" value="Ribonuclease H-like superfamily/Ribonuclease H"/>
    <property type="match status" value="1"/>
</dbReference>
<dbReference type="EMBL" id="JAUCMX010000004">
    <property type="protein sequence ID" value="KAK3549105.1"/>
    <property type="molecule type" value="Genomic_DNA"/>
</dbReference>